<protein>
    <submittedName>
        <fullName evidence="1">Uncharacterized protein</fullName>
    </submittedName>
</protein>
<sequence length="108" mass="12526">MEEVILAAASSYDRKYYFNSEFDAIPEGIKTSIQIMLVSFTMEIGGLLSLVYDEHGLLHFRTECDEEDILYDEIGAHLKIKKMMVDQEDLLEGLQMFYKVFYLGEPLE</sequence>
<dbReference type="Proteomes" id="UP000279029">
    <property type="component" value="Chromosome"/>
</dbReference>
<dbReference type="KEGG" id="cbar:PATL70BA_1517"/>
<dbReference type="AlphaFoldDB" id="A0A3P7RXN4"/>
<dbReference type="EMBL" id="LR130778">
    <property type="protein sequence ID" value="VDN47402.1"/>
    <property type="molecule type" value="Genomic_DNA"/>
</dbReference>
<proteinExistence type="predicted"/>
<dbReference type="RefSeq" id="WP_125136719.1">
    <property type="nucleotide sequence ID" value="NZ_LR130778.1"/>
</dbReference>
<dbReference type="Pfam" id="PF19642">
    <property type="entry name" value="DUF6145"/>
    <property type="match status" value="1"/>
</dbReference>
<dbReference type="OrthoDB" id="9794005at2"/>
<name>A0A3P7RXN4_9FIRM</name>
<evidence type="ECO:0000313" key="2">
    <source>
        <dbReference type="Proteomes" id="UP000279029"/>
    </source>
</evidence>
<gene>
    <name evidence="1" type="ORF">PATL70BA_1517</name>
</gene>
<reference evidence="1 2" key="1">
    <citation type="submission" date="2018-09" db="EMBL/GenBank/DDBJ databases">
        <authorList>
            <person name="Postec A."/>
        </authorList>
    </citation>
    <scope>NUCLEOTIDE SEQUENCE [LARGE SCALE GENOMIC DNA]</scope>
    <source>
        <strain evidence="1">70B-A</strain>
    </source>
</reference>
<keyword evidence="2" id="KW-1185">Reference proteome</keyword>
<accession>A0A3P7RXN4</accession>
<dbReference type="InterPro" id="IPR046143">
    <property type="entry name" value="DUF6145"/>
</dbReference>
<evidence type="ECO:0000313" key="1">
    <source>
        <dbReference type="EMBL" id="VDN47402.1"/>
    </source>
</evidence>
<organism evidence="1 2">
    <name type="scientific">Petrocella atlantisensis</name>
    <dbReference type="NCBI Taxonomy" id="2173034"/>
    <lineage>
        <taxon>Bacteria</taxon>
        <taxon>Bacillati</taxon>
        <taxon>Bacillota</taxon>
        <taxon>Clostridia</taxon>
        <taxon>Lachnospirales</taxon>
        <taxon>Vallitaleaceae</taxon>
        <taxon>Petrocella</taxon>
    </lineage>
</organism>